<dbReference type="Proteomes" id="UP000010467">
    <property type="component" value="Chromosome"/>
</dbReference>
<dbReference type="Pfam" id="PF00082">
    <property type="entry name" value="Peptidase_S8"/>
    <property type="match status" value="1"/>
</dbReference>
<name>K9ZYH3_DEIPD</name>
<dbReference type="PROSITE" id="PS51892">
    <property type="entry name" value="SUBTILASE"/>
    <property type="match status" value="1"/>
</dbReference>
<dbReference type="InterPro" id="IPR036852">
    <property type="entry name" value="Peptidase_S8/S53_dom_sf"/>
</dbReference>
<dbReference type="InterPro" id="IPR015500">
    <property type="entry name" value="Peptidase_S8_subtilisin-rel"/>
</dbReference>
<dbReference type="PATRIC" id="fig|937777.3.peg.397"/>
<dbReference type="KEGG" id="dpd:Deipe_0387"/>
<dbReference type="AlphaFoldDB" id="K9ZYH3"/>
<dbReference type="STRING" id="937777.Deipe_0387"/>
<proteinExistence type="inferred from homology"/>
<dbReference type="PANTHER" id="PTHR43806">
    <property type="entry name" value="PEPTIDASE S8"/>
    <property type="match status" value="1"/>
</dbReference>
<evidence type="ECO:0000259" key="6">
    <source>
        <dbReference type="Pfam" id="PF00082"/>
    </source>
</evidence>
<dbReference type="eggNOG" id="COG1404">
    <property type="taxonomic scope" value="Bacteria"/>
</dbReference>
<feature type="active site" description="Charge relay system" evidence="5">
    <location>
        <position position="252"/>
    </location>
</feature>
<evidence type="ECO:0000259" key="7">
    <source>
        <dbReference type="Pfam" id="PF22148"/>
    </source>
</evidence>
<dbReference type="InterPro" id="IPR000209">
    <property type="entry name" value="Peptidase_S8/S53_dom"/>
</dbReference>
<dbReference type="SUPFAM" id="SSF52743">
    <property type="entry name" value="Subtilisin-like"/>
    <property type="match status" value="1"/>
</dbReference>
<evidence type="ECO:0000256" key="2">
    <source>
        <dbReference type="ARBA" id="ARBA00022670"/>
    </source>
</evidence>
<evidence type="ECO:0000313" key="8">
    <source>
        <dbReference type="EMBL" id="AFZ65987.1"/>
    </source>
</evidence>
<dbReference type="InterPro" id="IPR050131">
    <property type="entry name" value="Peptidase_S8_subtilisin-like"/>
</dbReference>
<organism evidence="8 9">
    <name type="scientific">Deinococcus peraridilitoris (strain DSM 19664 / LMG 22246 / CIP 109416 / KR-200)</name>
    <dbReference type="NCBI Taxonomy" id="937777"/>
    <lineage>
        <taxon>Bacteria</taxon>
        <taxon>Thermotogati</taxon>
        <taxon>Deinococcota</taxon>
        <taxon>Deinococci</taxon>
        <taxon>Deinococcales</taxon>
        <taxon>Deinococcaceae</taxon>
        <taxon>Deinococcus</taxon>
    </lineage>
</organism>
<dbReference type="Pfam" id="PF22148">
    <property type="entry name" value="Fervidolysin_NPro-like"/>
    <property type="match status" value="1"/>
</dbReference>
<dbReference type="RefSeq" id="WP_015234298.1">
    <property type="nucleotide sequence ID" value="NC_019793.1"/>
</dbReference>
<dbReference type="GO" id="GO:0006508">
    <property type="term" value="P:proteolysis"/>
    <property type="evidence" value="ECO:0007669"/>
    <property type="project" value="UniProtKB-KW"/>
</dbReference>
<dbReference type="HOGENOM" id="CLU_011263_8_0_0"/>
<evidence type="ECO:0000256" key="1">
    <source>
        <dbReference type="ARBA" id="ARBA00011073"/>
    </source>
</evidence>
<evidence type="ECO:0000313" key="9">
    <source>
        <dbReference type="Proteomes" id="UP000010467"/>
    </source>
</evidence>
<gene>
    <name evidence="8" type="ordered locus">Deipe_0387</name>
</gene>
<dbReference type="PRINTS" id="PR00723">
    <property type="entry name" value="SUBTILISIN"/>
</dbReference>
<keyword evidence="2 5" id="KW-0645">Protease</keyword>
<evidence type="ECO:0000256" key="4">
    <source>
        <dbReference type="ARBA" id="ARBA00022825"/>
    </source>
</evidence>
<dbReference type="PROSITE" id="PS51257">
    <property type="entry name" value="PROKAR_LIPOPROTEIN"/>
    <property type="match status" value="1"/>
</dbReference>
<dbReference type="PROSITE" id="PS00138">
    <property type="entry name" value="SUBTILASE_SER"/>
    <property type="match status" value="1"/>
</dbReference>
<feature type="domain" description="Fervidolysin-like N-terminal prodomain" evidence="7">
    <location>
        <begin position="64"/>
        <end position="138"/>
    </location>
</feature>
<dbReference type="EMBL" id="CP003382">
    <property type="protein sequence ID" value="AFZ65987.1"/>
    <property type="molecule type" value="Genomic_DNA"/>
</dbReference>
<reference evidence="9" key="1">
    <citation type="submission" date="2012-03" db="EMBL/GenBank/DDBJ databases">
        <title>Complete sequence of chromosome of Deinococcus peraridilitoris DSM 19664.</title>
        <authorList>
            <person name="Lucas S."/>
            <person name="Copeland A."/>
            <person name="Lapidus A."/>
            <person name="Glavina del Rio T."/>
            <person name="Dalin E."/>
            <person name="Tice H."/>
            <person name="Bruce D."/>
            <person name="Goodwin L."/>
            <person name="Pitluck S."/>
            <person name="Peters L."/>
            <person name="Mikhailova N."/>
            <person name="Lu M."/>
            <person name="Kyrpides N."/>
            <person name="Mavromatis K."/>
            <person name="Ivanova N."/>
            <person name="Brettin T."/>
            <person name="Detter J.C."/>
            <person name="Han C."/>
            <person name="Larimer F."/>
            <person name="Land M."/>
            <person name="Hauser L."/>
            <person name="Markowitz V."/>
            <person name="Cheng J.-F."/>
            <person name="Hugenholtz P."/>
            <person name="Woyke T."/>
            <person name="Wu D."/>
            <person name="Pukall R."/>
            <person name="Steenblock K."/>
            <person name="Brambilla E."/>
            <person name="Klenk H.-P."/>
            <person name="Eisen J.A."/>
        </authorList>
    </citation>
    <scope>NUCLEOTIDE SEQUENCE [LARGE SCALE GENOMIC DNA]</scope>
    <source>
        <strain evidence="9">DSM 19664 / LMG 22246 / CIP 109416 / KR-200</strain>
    </source>
</reference>
<dbReference type="PANTHER" id="PTHR43806:SF11">
    <property type="entry name" value="CEREVISIN-RELATED"/>
    <property type="match status" value="1"/>
</dbReference>
<dbReference type="OrthoDB" id="9814383at2"/>
<dbReference type="Gene3D" id="3.40.50.200">
    <property type="entry name" value="Peptidase S8/S53 domain"/>
    <property type="match status" value="1"/>
</dbReference>
<dbReference type="InterPro" id="IPR023828">
    <property type="entry name" value="Peptidase_S8_Ser-AS"/>
</dbReference>
<evidence type="ECO:0000256" key="3">
    <source>
        <dbReference type="ARBA" id="ARBA00022801"/>
    </source>
</evidence>
<evidence type="ECO:0000256" key="5">
    <source>
        <dbReference type="PROSITE-ProRule" id="PRU01240"/>
    </source>
</evidence>
<feature type="active site" description="Charge relay system" evidence="5">
    <location>
        <position position="188"/>
    </location>
</feature>
<dbReference type="GO" id="GO:0004252">
    <property type="term" value="F:serine-type endopeptidase activity"/>
    <property type="evidence" value="ECO:0007669"/>
    <property type="project" value="UniProtKB-UniRule"/>
</dbReference>
<keyword evidence="9" id="KW-1185">Reference proteome</keyword>
<dbReference type="InterPro" id="IPR054399">
    <property type="entry name" value="Fervidolysin-like_N_prodom"/>
</dbReference>
<keyword evidence="4 5" id="KW-0720">Serine protease</keyword>
<protein>
    <submittedName>
        <fullName evidence="8">Subtilisin-like serine protease</fullName>
    </submittedName>
</protein>
<feature type="active site" description="Charge relay system" evidence="5">
    <location>
        <position position="431"/>
    </location>
</feature>
<comment type="similarity">
    <text evidence="1 5">Belongs to the peptidase S8 family.</text>
</comment>
<sequence>MKHPFRWLAPALIAGLLACGQTNLNNGPLDEDSLPPAPNTRGNFSGTVGYVPDTLGVPAESPTSAENIVAGQLIVKFKSGVSAQSLSLLSVKGAPVERVRALAIDGAGVYRVPGADARATQAAARELAARPDVEYAEPDRIVRAWRTPNDPSYTTRQWNLQDGSGGIRLPTAWNTTIGANSTVVAIIDTGILYRRGDVAASHPDLPSERLLPGYDFITNANCNTGAACSGDGDGRDGDPYDVGDDPTSPSYHGTFVVGIVGAASDNRVGMAGVNWGTRLLPVRALGPGGGTSSDIIDALLYAAGVASAGVPNNPTPADVINLSLGGEGTCGTAFQAAINKALGGPKKPLIVVAAGNGGKDGVGDNASGTFPANCQGVMAVGATTRSGARASYSNYGSVLSVMAPGGAPGDGVWSLTRHSGQFTYAGGAGTSYAAPHVAGLAALMRAVTPALSALELQRLMENTAQPVSCNTPNGESCGAGLINAAAAVQAALSGAQIFALSPANNLQIEQGSSRSVTIKIERSAGFGGAVDLSVGTLPTGVRASFDPDPATGTSSTLTLTVDTSAKEGIYSVPITGVSGDQRATTALNLRVGPPLGIRGTHVRADYYQGKWVYDESKSGSLVIDTDGTTSPFAIPNRGPGWYFVYAVHDTNKDDQLNAGDYFGYSEYMLNPPEGGIKLQMELVTDIADLKLTGAQLRGVQRMLARPPVR</sequence>
<keyword evidence="3 5" id="KW-0378">Hydrolase</keyword>
<feature type="domain" description="Peptidase S8/S53" evidence="6">
    <location>
        <begin position="181"/>
        <end position="467"/>
    </location>
</feature>
<accession>K9ZYH3</accession>